<dbReference type="GO" id="GO:0031123">
    <property type="term" value="P:RNA 3'-end processing"/>
    <property type="evidence" value="ECO:0007669"/>
    <property type="project" value="TreeGrafter"/>
</dbReference>
<dbReference type="EMBL" id="GL437252">
    <property type="protein sequence ID" value="EFN70754.1"/>
    <property type="molecule type" value="Genomic_DNA"/>
</dbReference>
<dbReference type="CDD" id="cd05402">
    <property type="entry name" value="NT_PAP_TUTase"/>
    <property type="match status" value="1"/>
</dbReference>
<comment type="cofactor">
    <cofactor evidence="2">
        <name>Mg(2+)</name>
        <dbReference type="ChEBI" id="CHEBI:18420"/>
    </cofactor>
</comment>
<dbReference type="PANTHER" id="PTHR12271">
    <property type="entry name" value="POLY A POLYMERASE CID PAP -RELATED"/>
    <property type="match status" value="1"/>
</dbReference>
<dbReference type="SUPFAM" id="SSF81631">
    <property type="entry name" value="PAP/OAS1 substrate-binding domain"/>
    <property type="match status" value="1"/>
</dbReference>
<evidence type="ECO:0000256" key="1">
    <source>
        <dbReference type="ARBA" id="ARBA00001936"/>
    </source>
</evidence>
<dbReference type="InterPro" id="IPR002058">
    <property type="entry name" value="PAP_assoc"/>
</dbReference>
<accession>E2A722</accession>
<name>E2A722_CAMFO</name>
<dbReference type="OrthoDB" id="407432at2759"/>
<evidence type="ECO:0000256" key="3">
    <source>
        <dbReference type="ARBA" id="ARBA00022679"/>
    </source>
</evidence>
<dbReference type="InterPro" id="IPR054708">
    <property type="entry name" value="MTPAP-like_central"/>
</dbReference>
<dbReference type="GO" id="GO:0046872">
    <property type="term" value="F:metal ion binding"/>
    <property type="evidence" value="ECO:0007669"/>
    <property type="project" value="UniProtKB-KW"/>
</dbReference>
<reference evidence="8 9" key="1">
    <citation type="journal article" date="2010" name="Science">
        <title>Genomic comparison of the ants Camponotus floridanus and Harpegnathos saltator.</title>
        <authorList>
            <person name="Bonasio R."/>
            <person name="Zhang G."/>
            <person name="Ye C."/>
            <person name="Mutti N.S."/>
            <person name="Fang X."/>
            <person name="Qin N."/>
            <person name="Donahue G."/>
            <person name="Yang P."/>
            <person name="Li Q."/>
            <person name="Li C."/>
            <person name="Zhang P."/>
            <person name="Huang Z."/>
            <person name="Berger S.L."/>
            <person name="Reinberg D."/>
            <person name="Wang J."/>
            <person name="Liebig J."/>
        </authorList>
    </citation>
    <scope>NUCLEOTIDE SEQUENCE [LARGE SCALE GENOMIC DNA]</scope>
    <source>
        <strain evidence="9">C129</strain>
    </source>
</reference>
<dbReference type="Gene3D" id="3.30.460.10">
    <property type="entry name" value="Beta Polymerase, domain 2"/>
    <property type="match status" value="1"/>
</dbReference>
<dbReference type="GO" id="GO:0050265">
    <property type="term" value="F:RNA uridylyltransferase activity"/>
    <property type="evidence" value="ECO:0007669"/>
    <property type="project" value="TreeGrafter"/>
</dbReference>
<dbReference type="Pfam" id="PF22600">
    <property type="entry name" value="MTPAP-like_central"/>
    <property type="match status" value="1"/>
</dbReference>
<evidence type="ECO:0000259" key="6">
    <source>
        <dbReference type="Pfam" id="PF03828"/>
    </source>
</evidence>
<keyword evidence="4" id="KW-0479">Metal-binding</keyword>
<organism evidence="9">
    <name type="scientific">Camponotus floridanus</name>
    <name type="common">Florida carpenter ant</name>
    <dbReference type="NCBI Taxonomy" id="104421"/>
    <lineage>
        <taxon>Eukaryota</taxon>
        <taxon>Metazoa</taxon>
        <taxon>Ecdysozoa</taxon>
        <taxon>Arthropoda</taxon>
        <taxon>Hexapoda</taxon>
        <taxon>Insecta</taxon>
        <taxon>Pterygota</taxon>
        <taxon>Neoptera</taxon>
        <taxon>Endopterygota</taxon>
        <taxon>Hymenoptera</taxon>
        <taxon>Apocrita</taxon>
        <taxon>Aculeata</taxon>
        <taxon>Formicoidea</taxon>
        <taxon>Formicidae</taxon>
        <taxon>Formicinae</taxon>
        <taxon>Camponotus</taxon>
    </lineage>
</organism>
<dbReference type="FunCoup" id="E2A722">
    <property type="interactions" value="406"/>
</dbReference>
<keyword evidence="5" id="KW-0460">Magnesium</keyword>
<evidence type="ECO:0000313" key="8">
    <source>
        <dbReference type="EMBL" id="EFN70754.1"/>
    </source>
</evidence>
<feature type="domain" description="Poly(A) RNA polymerase mitochondrial-like central palm" evidence="7">
    <location>
        <begin position="24"/>
        <end position="150"/>
    </location>
</feature>
<dbReference type="GO" id="GO:1990817">
    <property type="term" value="F:poly(A) RNA polymerase activity"/>
    <property type="evidence" value="ECO:0007669"/>
    <property type="project" value="UniProtKB-ARBA"/>
</dbReference>
<evidence type="ECO:0000313" key="9">
    <source>
        <dbReference type="Proteomes" id="UP000000311"/>
    </source>
</evidence>
<dbReference type="AlphaFoldDB" id="E2A722"/>
<dbReference type="Proteomes" id="UP000000311">
    <property type="component" value="Unassembled WGS sequence"/>
</dbReference>
<evidence type="ECO:0000256" key="2">
    <source>
        <dbReference type="ARBA" id="ARBA00001946"/>
    </source>
</evidence>
<feature type="domain" description="PAP-associated" evidence="6">
    <location>
        <begin position="237"/>
        <end position="310"/>
    </location>
</feature>
<evidence type="ECO:0000259" key="7">
    <source>
        <dbReference type="Pfam" id="PF22600"/>
    </source>
</evidence>
<evidence type="ECO:0000256" key="5">
    <source>
        <dbReference type="ARBA" id="ARBA00022842"/>
    </source>
</evidence>
<dbReference type="SUPFAM" id="SSF81301">
    <property type="entry name" value="Nucleotidyltransferase"/>
    <property type="match status" value="1"/>
</dbReference>
<dbReference type="PANTHER" id="PTHR12271:SF66">
    <property type="entry name" value="TERMINAL URIDYLYLTRANSFERASE TAILOR"/>
    <property type="match status" value="1"/>
</dbReference>
<gene>
    <name evidence="8" type="ORF">EAG_04729</name>
</gene>
<dbReference type="OMA" id="IARYMVV"/>
<comment type="cofactor">
    <cofactor evidence="1">
        <name>Mn(2+)</name>
        <dbReference type="ChEBI" id="CHEBI:29035"/>
    </cofactor>
</comment>
<sequence length="336" mass="38309">MSLPQSLQELLKNINKTVAHLFKLSNDALNDKRTIQLVDDLTNAFETQQFDVEVHMFGSRVTGLASSESDIDIYLNFEGDECIEAELIKNRSEQIKNCLNTDGPKWEIEFISNKSRTPIVRLSHSPTRLQCDISFTNGLSVENSKFIKSFNTAYPPCRQLILFLKKWMLLGNLTGSNFGITSYALTWLVIFYLQVTYKIPSVATLIKSHNRSKIVSGWETGVGNNVPIDVPELSIPELLLGFFEYYGRFDYMNDVVCPLLGITCRKKIFTEILALPDTMALYIAQIQKAKPEYFRVDSSMCVQDPFDLSHNLTKAVPILTLKRFKQYCKESALMLR</sequence>
<protein>
    <submittedName>
        <fullName evidence="8">Poly(A) RNA polymerase protein cid1</fullName>
    </submittedName>
</protein>
<dbReference type="Pfam" id="PF03828">
    <property type="entry name" value="PAP_assoc"/>
    <property type="match status" value="1"/>
</dbReference>
<proteinExistence type="predicted"/>
<keyword evidence="9" id="KW-1185">Reference proteome</keyword>
<dbReference type="InParanoid" id="E2A722"/>
<evidence type="ECO:0000256" key="4">
    <source>
        <dbReference type="ARBA" id="ARBA00022723"/>
    </source>
</evidence>
<dbReference type="Gene3D" id="1.10.1410.10">
    <property type="match status" value="1"/>
</dbReference>
<dbReference type="InterPro" id="IPR043519">
    <property type="entry name" value="NT_sf"/>
</dbReference>
<keyword evidence="3" id="KW-0808">Transferase</keyword>